<name>A0A0G4MJL8_VERLO</name>
<feature type="region of interest" description="Disordered" evidence="1">
    <location>
        <begin position="1"/>
        <end position="38"/>
    </location>
</feature>
<dbReference type="EMBL" id="CVQH01023019">
    <property type="protein sequence ID" value="CRK34498.1"/>
    <property type="molecule type" value="Genomic_DNA"/>
</dbReference>
<organism evidence="2 3">
    <name type="scientific">Verticillium longisporum</name>
    <name type="common">Verticillium dahliae var. longisporum</name>
    <dbReference type="NCBI Taxonomy" id="100787"/>
    <lineage>
        <taxon>Eukaryota</taxon>
        <taxon>Fungi</taxon>
        <taxon>Dikarya</taxon>
        <taxon>Ascomycota</taxon>
        <taxon>Pezizomycotina</taxon>
        <taxon>Sordariomycetes</taxon>
        <taxon>Hypocreomycetidae</taxon>
        <taxon>Glomerellales</taxon>
        <taxon>Plectosphaerellaceae</taxon>
        <taxon>Verticillium</taxon>
    </lineage>
</organism>
<feature type="non-terminal residue" evidence="2">
    <location>
        <position position="1"/>
    </location>
</feature>
<reference evidence="2 3" key="1">
    <citation type="submission" date="2015-05" db="EMBL/GenBank/DDBJ databases">
        <authorList>
            <person name="Wang D.B."/>
            <person name="Wang M."/>
        </authorList>
    </citation>
    <scope>NUCLEOTIDE SEQUENCE [LARGE SCALE GENOMIC DNA]</scope>
    <source>
        <strain evidence="2">VL1</strain>
    </source>
</reference>
<proteinExistence type="predicted"/>
<gene>
    <name evidence="2" type="ORF">BN1708_019516</name>
</gene>
<protein>
    <submittedName>
        <fullName evidence="2">Uncharacterized protein</fullName>
    </submittedName>
</protein>
<dbReference type="Proteomes" id="UP000044602">
    <property type="component" value="Unassembled WGS sequence"/>
</dbReference>
<accession>A0A0G4MJL8</accession>
<evidence type="ECO:0000313" key="2">
    <source>
        <dbReference type="EMBL" id="CRK34498.1"/>
    </source>
</evidence>
<dbReference type="AlphaFoldDB" id="A0A0G4MJL8"/>
<evidence type="ECO:0000256" key="1">
    <source>
        <dbReference type="SAM" id="MobiDB-lite"/>
    </source>
</evidence>
<keyword evidence="3" id="KW-1185">Reference proteome</keyword>
<feature type="region of interest" description="Disordered" evidence="1">
    <location>
        <begin position="70"/>
        <end position="94"/>
    </location>
</feature>
<evidence type="ECO:0000313" key="3">
    <source>
        <dbReference type="Proteomes" id="UP000044602"/>
    </source>
</evidence>
<sequence length="94" mass="10394">GQPQLLAQGDLEQARRHVGGSFQAREPRKGDAVQLRNGPQCAQARRGLPVLHGRHARPELLQLCRHSPEHGHCQSRACLPQPPPLRQPPQDLQG</sequence>